<evidence type="ECO:0000256" key="1">
    <source>
        <dbReference type="SAM" id="MobiDB-lite"/>
    </source>
</evidence>
<feature type="compositionally biased region" description="Polar residues" evidence="1">
    <location>
        <begin position="192"/>
        <end position="203"/>
    </location>
</feature>
<dbReference type="Pfam" id="PF13354">
    <property type="entry name" value="Beta-lactamase2"/>
    <property type="match status" value="1"/>
</dbReference>
<proteinExistence type="predicted"/>
<feature type="domain" description="DZANK-type" evidence="3">
    <location>
        <begin position="4"/>
        <end position="50"/>
    </location>
</feature>
<feature type="compositionally biased region" description="Polar residues" evidence="1">
    <location>
        <begin position="81"/>
        <end position="130"/>
    </location>
</feature>
<dbReference type="Proteomes" id="UP000292648">
    <property type="component" value="Unassembled WGS sequence"/>
</dbReference>
<dbReference type="GO" id="GO:0046677">
    <property type="term" value="P:response to antibiotic"/>
    <property type="evidence" value="ECO:0007669"/>
    <property type="project" value="InterPro"/>
</dbReference>
<gene>
    <name evidence="5" type="ORF">EUZ87_13100</name>
</gene>
<organism evidence="5 6">
    <name type="scientific">Lactiplantibacillus paraplantarum</name>
    <dbReference type="NCBI Taxonomy" id="60520"/>
    <lineage>
        <taxon>Bacteria</taxon>
        <taxon>Bacillati</taxon>
        <taxon>Bacillota</taxon>
        <taxon>Bacilli</taxon>
        <taxon>Lactobacillales</taxon>
        <taxon>Lactobacillaceae</taxon>
        <taxon>Lactiplantibacillus</taxon>
    </lineage>
</organism>
<dbReference type="AlphaFoldDB" id="A0A4Q9XZ01"/>
<dbReference type="EMBL" id="SEHH01000108">
    <property type="protein sequence ID" value="TBX38735.1"/>
    <property type="molecule type" value="Genomic_DNA"/>
</dbReference>
<dbReference type="PANTHER" id="PTHR35333:SF3">
    <property type="entry name" value="BETA-LACTAMASE-TYPE TRANSPEPTIDASE FOLD CONTAINING PROTEIN"/>
    <property type="match status" value="1"/>
</dbReference>
<dbReference type="InterPro" id="IPR012338">
    <property type="entry name" value="Beta-lactam/transpept-like"/>
</dbReference>
<dbReference type="Pfam" id="PF12773">
    <property type="entry name" value="DZR"/>
    <property type="match status" value="1"/>
</dbReference>
<evidence type="ECO:0000256" key="2">
    <source>
        <dbReference type="SAM" id="Phobius"/>
    </source>
</evidence>
<feature type="domain" description="Beta-lactamase class A catalytic" evidence="4">
    <location>
        <begin position="325"/>
        <end position="539"/>
    </location>
</feature>
<keyword evidence="2" id="KW-0812">Transmembrane</keyword>
<comment type="caution">
    <text evidence="5">The sequence shown here is derived from an EMBL/GenBank/DDBJ whole genome shotgun (WGS) entry which is preliminary data.</text>
</comment>
<feature type="region of interest" description="Disordered" evidence="1">
    <location>
        <begin position="268"/>
        <end position="294"/>
    </location>
</feature>
<dbReference type="InterPro" id="IPR000871">
    <property type="entry name" value="Beta-lactam_class-A"/>
</dbReference>
<dbReference type="PANTHER" id="PTHR35333">
    <property type="entry name" value="BETA-LACTAMASE"/>
    <property type="match status" value="1"/>
</dbReference>
<reference evidence="5 6" key="1">
    <citation type="submission" date="2019-01" db="EMBL/GenBank/DDBJ databases">
        <title>Draft genome sequence of Lactobacillus paraplantarum OSY-TC318, a Producer of the novel lantibiotic Paraplantaracin TC318.</title>
        <authorList>
            <person name="Hussein W.E."/>
            <person name="Huang E."/>
            <person name="Yousef A.E."/>
        </authorList>
    </citation>
    <scope>NUCLEOTIDE SEQUENCE [LARGE SCALE GENOMIC DNA]</scope>
    <source>
        <strain evidence="5 6">OSY-TC318</strain>
    </source>
</reference>
<evidence type="ECO:0000259" key="3">
    <source>
        <dbReference type="Pfam" id="PF12773"/>
    </source>
</evidence>
<dbReference type="InterPro" id="IPR045155">
    <property type="entry name" value="Beta-lactam_cat"/>
</dbReference>
<dbReference type="SUPFAM" id="SSF56601">
    <property type="entry name" value="beta-lactamase/transpeptidase-like"/>
    <property type="match status" value="1"/>
</dbReference>
<evidence type="ECO:0000313" key="6">
    <source>
        <dbReference type="Proteomes" id="UP000292648"/>
    </source>
</evidence>
<feature type="compositionally biased region" description="Polar residues" evidence="1">
    <location>
        <begin position="146"/>
        <end position="164"/>
    </location>
</feature>
<keyword evidence="2" id="KW-0472">Membrane</keyword>
<feature type="region of interest" description="Disordered" evidence="1">
    <location>
        <begin position="70"/>
        <end position="234"/>
    </location>
</feature>
<sequence>MKICPNCHHENASDVNFCENCGTKLLANPNRCPRCQYLNPRHNRFCENCGYDFSTVAASPEIAVKKPLEQVQPAGHDQPAESESQPIQQRQSAPSIRSEQPSTPTQSSKQNQQSSLPHQNQSAHSTSVSTPKPALTTPDQPVAQAGKTSTATNPVQNADSSIDSDQAPKSGRHDQSTVGQEIAATKLPAPTQPSVNSDTANHQLDQEPPLVDESPAQVRAAENPDTRANQAAVRSPKKFKWPWLVAVLILIAAISGAAYFLYLQPTSSSATTKSPATHKSAARRSSSTAKKKAKSASKPVAVSFDTTQIKADISATVGVISGTNSVYVSPVDSHATVLVNNESQRSASSIKIFIMVTAYAMAKEGVFNLDDIHTITDSEKVGGTGVIQNMDAGTKLSYQEIIEHMIDDSDNTAANIMIEKLGGFQLINNKIKSMGATDTKLRRKMMDIKALDAGRDNTTSACDMGITLKKIYNHQLVSQQADSAMLTILANNQNRTKLPKRLPDAATVYNKTGEYADYGVQNDAEIVKNQRGAFVAVVLSENGEETDQVDAMNRLGLMLYQNILE</sequence>
<name>A0A4Q9XZ01_9LACO</name>
<evidence type="ECO:0000313" key="5">
    <source>
        <dbReference type="EMBL" id="TBX38735.1"/>
    </source>
</evidence>
<protein>
    <submittedName>
        <fullName evidence="5">Zinc-ribbon domain-containing protein</fullName>
    </submittedName>
</protein>
<feature type="transmembrane region" description="Helical" evidence="2">
    <location>
        <begin position="243"/>
        <end position="262"/>
    </location>
</feature>
<accession>A0A4Q9XZ01</accession>
<feature type="compositionally biased region" description="Low complexity" evidence="1">
    <location>
        <begin position="268"/>
        <end position="288"/>
    </location>
</feature>
<evidence type="ECO:0000259" key="4">
    <source>
        <dbReference type="Pfam" id="PF13354"/>
    </source>
</evidence>
<dbReference type="InterPro" id="IPR025874">
    <property type="entry name" value="DZR"/>
</dbReference>
<keyword evidence="2" id="KW-1133">Transmembrane helix</keyword>
<dbReference type="GO" id="GO:0008800">
    <property type="term" value="F:beta-lactamase activity"/>
    <property type="evidence" value="ECO:0007669"/>
    <property type="project" value="InterPro"/>
</dbReference>
<dbReference type="Gene3D" id="3.40.710.10">
    <property type="entry name" value="DD-peptidase/beta-lactamase superfamily"/>
    <property type="match status" value="1"/>
</dbReference>
<dbReference type="GO" id="GO:0030655">
    <property type="term" value="P:beta-lactam antibiotic catabolic process"/>
    <property type="evidence" value="ECO:0007669"/>
    <property type="project" value="InterPro"/>
</dbReference>